<evidence type="ECO:0000259" key="2">
    <source>
        <dbReference type="PROSITE" id="PS50853"/>
    </source>
</evidence>
<dbReference type="Proteomes" id="UP000015103">
    <property type="component" value="Unassembled WGS sequence"/>
</dbReference>
<evidence type="ECO:0000256" key="1">
    <source>
        <dbReference type="ARBA" id="ARBA00022737"/>
    </source>
</evidence>
<organism evidence="3 4">
    <name type="scientific">Rhodnius prolixus</name>
    <name type="common">Triatomid bug</name>
    <dbReference type="NCBI Taxonomy" id="13249"/>
    <lineage>
        <taxon>Eukaryota</taxon>
        <taxon>Metazoa</taxon>
        <taxon>Ecdysozoa</taxon>
        <taxon>Arthropoda</taxon>
        <taxon>Hexapoda</taxon>
        <taxon>Insecta</taxon>
        <taxon>Pterygota</taxon>
        <taxon>Neoptera</taxon>
        <taxon>Paraneoptera</taxon>
        <taxon>Hemiptera</taxon>
        <taxon>Heteroptera</taxon>
        <taxon>Panheteroptera</taxon>
        <taxon>Cimicomorpha</taxon>
        <taxon>Reduviidae</taxon>
        <taxon>Triatominae</taxon>
        <taxon>Rhodnius</taxon>
    </lineage>
</organism>
<keyword evidence="1" id="KW-0677">Repeat</keyword>
<dbReference type="GO" id="GO:0031430">
    <property type="term" value="C:M band"/>
    <property type="evidence" value="ECO:0007669"/>
    <property type="project" value="TreeGrafter"/>
</dbReference>
<dbReference type="InParanoid" id="T1HEB8"/>
<dbReference type="eggNOG" id="KOG4222">
    <property type="taxonomic scope" value="Eukaryota"/>
</dbReference>
<dbReference type="InterPro" id="IPR050964">
    <property type="entry name" value="Striated_Muscle_Regulatory"/>
</dbReference>
<evidence type="ECO:0000313" key="4">
    <source>
        <dbReference type="Proteomes" id="UP000015103"/>
    </source>
</evidence>
<dbReference type="InterPro" id="IPR036116">
    <property type="entry name" value="FN3_sf"/>
</dbReference>
<feature type="domain" description="Fibronectin type-III" evidence="2">
    <location>
        <begin position="1"/>
        <end position="37"/>
    </location>
</feature>
<keyword evidence="4" id="KW-1185">Reference proteome</keyword>
<accession>T1HEB8</accession>
<proteinExistence type="predicted"/>
<dbReference type="EnsemblMetazoa" id="RPRC002390-RA">
    <property type="protein sequence ID" value="RPRC002390-PA"/>
    <property type="gene ID" value="RPRC002390"/>
</dbReference>
<dbReference type="AlphaFoldDB" id="T1HEB8"/>
<name>T1HEB8_RHOPR</name>
<dbReference type="FunFam" id="2.60.40.10:FF:001167">
    <property type="entry name" value="Roundabout 2, isoform B"/>
    <property type="match status" value="1"/>
</dbReference>
<dbReference type="PANTHER" id="PTHR13817">
    <property type="entry name" value="TITIN"/>
    <property type="match status" value="1"/>
</dbReference>
<dbReference type="HOGENOM" id="CLU_637090_0_0_1"/>
<dbReference type="Gene3D" id="2.60.40.10">
    <property type="entry name" value="Immunoglobulins"/>
    <property type="match status" value="3"/>
</dbReference>
<protein>
    <recommendedName>
        <fullName evidence="2">Fibronectin type-III domain-containing protein</fullName>
    </recommendedName>
</protein>
<dbReference type="STRING" id="13249.T1HEB8"/>
<dbReference type="GO" id="GO:0045214">
    <property type="term" value="P:sarcomere organization"/>
    <property type="evidence" value="ECO:0007669"/>
    <property type="project" value="TreeGrafter"/>
</dbReference>
<feature type="domain" description="Fibronectin type-III" evidence="2">
    <location>
        <begin position="57"/>
        <end position="152"/>
    </location>
</feature>
<evidence type="ECO:0000313" key="3">
    <source>
        <dbReference type="EnsemblMetazoa" id="RPRC002390-PA"/>
    </source>
</evidence>
<dbReference type="InterPro" id="IPR013783">
    <property type="entry name" value="Ig-like_fold"/>
</dbReference>
<sequence>VKDLKPDTGYMFIVRAENSHGLSVPSNVSLLVRTMGKDSRAVSWQQLDEARTRLGTKVLTLRNLLPTSSTAVKISWDLVANDEYLEGVYVRFREVVGGSHKYNMITVMYAGATQYTVTNLRKFTKYEFFLVPFFKTVQGQPSNSKTVQTLEDGNSLITFLQISVHRIQVRSNLTKIPLQMSVNSSTRTIAVHNLQVGGEYTVRIAAYTRAGLGPYSPASPLSLTAGRQQGPHAQPSHSASDTWLMITSVGLILMVLSAAVIAVLYLRKRQLSKDPNHLAAAQVNGGNDLSLLHGNGKDTLWIDRGWDKLIGSGKMVGPHETIPDYAEVDSRSLSTFYNPRKDQPTPYATTTLLARHDGKKEGSNQTETKDLMSQELRPILLEDPQKRRLQRKIPVGDCLPNGYPNWNEFLPPPPEHPPPGGDPRGTHRTYQVTVSALEATMGMQSVKVGDAIGMNAVVHILAMHVVHAVNPHVCILMLLNHPAGRSIVLCP</sequence>
<dbReference type="VEuPathDB" id="VectorBase:RPRC002390"/>
<dbReference type="InterPro" id="IPR003961">
    <property type="entry name" value="FN3_dom"/>
</dbReference>
<reference evidence="3" key="1">
    <citation type="submission" date="2015-05" db="UniProtKB">
        <authorList>
            <consortium name="EnsemblMetazoa"/>
        </authorList>
    </citation>
    <scope>IDENTIFICATION</scope>
</reference>
<dbReference type="PROSITE" id="PS50853">
    <property type="entry name" value="FN3"/>
    <property type="match status" value="2"/>
</dbReference>
<dbReference type="CDD" id="cd00063">
    <property type="entry name" value="FN3"/>
    <property type="match status" value="3"/>
</dbReference>
<dbReference type="SUPFAM" id="SSF49265">
    <property type="entry name" value="Fibronectin type III"/>
    <property type="match status" value="2"/>
</dbReference>
<dbReference type="EMBL" id="ACPB03022826">
    <property type="status" value="NOT_ANNOTATED_CDS"/>
    <property type="molecule type" value="Genomic_DNA"/>
</dbReference>
<dbReference type="PANTHER" id="PTHR13817:SF172">
    <property type="entry name" value="IG-LIKE DOMAIN-CONTAINING PROTEIN"/>
    <property type="match status" value="1"/>
</dbReference>